<gene>
    <name evidence="1" type="ORF">BDR25DRAFT_333069</name>
</gene>
<keyword evidence="2" id="KW-1185">Reference proteome</keyword>
<organism evidence="1 2">
    <name type="scientific">Lindgomyces ingoldianus</name>
    <dbReference type="NCBI Taxonomy" id="673940"/>
    <lineage>
        <taxon>Eukaryota</taxon>
        <taxon>Fungi</taxon>
        <taxon>Dikarya</taxon>
        <taxon>Ascomycota</taxon>
        <taxon>Pezizomycotina</taxon>
        <taxon>Dothideomycetes</taxon>
        <taxon>Pleosporomycetidae</taxon>
        <taxon>Pleosporales</taxon>
        <taxon>Lindgomycetaceae</taxon>
        <taxon>Lindgomyces</taxon>
    </lineage>
</organism>
<dbReference type="Proteomes" id="UP000799755">
    <property type="component" value="Unassembled WGS sequence"/>
</dbReference>
<evidence type="ECO:0000313" key="1">
    <source>
        <dbReference type="EMBL" id="KAF2472702.1"/>
    </source>
</evidence>
<dbReference type="EMBL" id="MU003501">
    <property type="protein sequence ID" value="KAF2472702.1"/>
    <property type="molecule type" value="Genomic_DNA"/>
</dbReference>
<evidence type="ECO:0000313" key="2">
    <source>
        <dbReference type="Proteomes" id="UP000799755"/>
    </source>
</evidence>
<comment type="caution">
    <text evidence="1">The sequence shown here is derived from an EMBL/GenBank/DDBJ whole genome shotgun (WGS) entry which is preliminary data.</text>
</comment>
<reference evidence="1" key="1">
    <citation type="journal article" date="2020" name="Stud. Mycol.">
        <title>101 Dothideomycetes genomes: a test case for predicting lifestyles and emergence of pathogens.</title>
        <authorList>
            <person name="Haridas S."/>
            <person name="Albert R."/>
            <person name="Binder M."/>
            <person name="Bloem J."/>
            <person name="Labutti K."/>
            <person name="Salamov A."/>
            <person name="Andreopoulos B."/>
            <person name="Baker S."/>
            <person name="Barry K."/>
            <person name="Bills G."/>
            <person name="Bluhm B."/>
            <person name="Cannon C."/>
            <person name="Castanera R."/>
            <person name="Culley D."/>
            <person name="Daum C."/>
            <person name="Ezra D."/>
            <person name="Gonzalez J."/>
            <person name="Henrissat B."/>
            <person name="Kuo A."/>
            <person name="Liang C."/>
            <person name="Lipzen A."/>
            <person name="Lutzoni F."/>
            <person name="Magnuson J."/>
            <person name="Mondo S."/>
            <person name="Nolan M."/>
            <person name="Ohm R."/>
            <person name="Pangilinan J."/>
            <person name="Park H.-J."/>
            <person name="Ramirez L."/>
            <person name="Alfaro M."/>
            <person name="Sun H."/>
            <person name="Tritt A."/>
            <person name="Yoshinaga Y."/>
            <person name="Zwiers L.-H."/>
            <person name="Turgeon B."/>
            <person name="Goodwin S."/>
            <person name="Spatafora J."/>
            <person name="Crous P."/>
            <person name="Grigoriev I."/>
        </authorList>
    </citation>
    <scope>NUCLEOTIDE SEQUENCE</scope>
    <source>
        <strain evidence="1">ATCC 200398</strain>
    </source>
</reference>
<name>A0ACB6R2Z7_9PLEO</name>
<accession>A0ACB6R2Z7</accession>
<proteinExistence type="predicted"/>
<protein>
    <submittedName>
        <fullName evidence="1">Uncharacterized protein</fullName>
    </submittedName>
</protein>
<sequence length="273" mass="30901">MASTRLIDHNHAARKLPVRVLVLGMCRTGTTSIASALRKLGYTPHTMRAVLSQPSQITLWQEAINLTLLTSKTSPNTLPPYGRKEFDKLLGDYDAVTDIPSTIFAAQLVDAYPDAKVILTVREYEDWERSMQDSIWCLFTWRLFALARIVGVTQMAPMMRMLHAVFRAHNGNEYGGPGAKQAYERHSENVKKLVPKQNLLVLHSAEFEWEPLCRFLGHDVPKEGFPRMDEDKALRRSLETVWWGMVRYLVLMLLGIGVCTIGNGISMDLEEAV</sequence>